<dbReference type="AlphaFoldDB" id="A0A1W1UIR3"/>
<dbReference type="Proteomes" id="UP000192731">
    <property type="component" value="Unassembled WGS sequence"/>
</dbReference>
<dbReference type="RefSeq" id="WP_084052010.1">
    <property type="nucleotide sequence ID" value="NZ_FWWT01000006.1"/>
</dbReference>
<protein>
    <submittedName>
        <fullName evidence="1">Uncharacterized protein</fullName>
    </submittedName>
</protein>
<sequence>MANHEFGIMETDPKKNQRFDEYDPEKYKLIKINDDFIEPLLPEFKNIPCYWHTLKRPEMNLAYCGITLIPPDSMEDFISIFNRHYVEEYKDIIILFTEARIKNKYIIHYGI</sequence>
<reference evidence="1 2" key="1">
    <citation type="submission" date="2017-04" db="EMBL/GenBank/DDBJ databases">
        <authorList>
            <person name="Afonso C.L."/>
            <person name="Miller P.J."/>
            <person name="Scott M.A."/>
            <person name="Spackman E."/>
            <person name="Goraichik I."/>
            <person name="Dimitrov K.M."/>
            <person name="Suarez D.L."/>
            <person name="Swayne D.E."/>
        </authorList>
    </citation>
    <scope>NUCLEOTIDE SEQUENCE [LARGE SCALE GENOMIC DNA]</scope>
    <source>
        <strain evidence="1 2">DSM 11270</strain>
    </source>
</reference>
<name>A0A1W1UIR3_DESTI</name>
<dbReference type="EMBL" id="FWWT01000006">
    <property type="protein sequence ID" value="SMB80654.1"/>
    <property type="molecule type" value="Genomic_DNA"/>
</dbReference>
<proteinExistence type="predicted"/>
<evidence type="ECO:0000313" key="1">
    <source>
        <dbReference type="EMBL" id="SMB80654.1"/>
    </source>
</evidence>
<gene>
    <name evidence="1" type="ORF">SAMN00017405_1970</name>
</gene>
<dbReference type="OrthoDB" id="6638171at2"/>
<accession>A0A1W1UIR3</accession>
<organism evidence="1 2">
    <name type="scientific">Desulfonispora thiosulfatigenes DSM 11270</name>
    <dbReference type="NCBI Taxonomy" id="656914"/>
    <lineage>
        <taxon>Bacteria</taxon>
        <taxon>Bacillati</taxon>
        <taxon>Bacillota</taxon>
        <taxon>Clostridia</taxon>
        <taxon>Eubacteriales</taxon>
        <taxon>Peptococcaceae</taxon>
        <taxon>Desulfonispora</taxon>
    </lineage>
</organism>
<keyword evidence="2" id="KW-1185">Reference proteome</keyword>
<evidence type="ECO:0000313" key="2">
    <source>
        <dbReference type="Proteomes" id="UP000192731"/>
    </source>
</evidence>